<dbReference type="EMBL" id="FR845708">
    <property type="protein sequence ID" value="CCA44280.1"/>
    <property type="molecule type" value="Genomic_DNA"/>
</dbReference>
<organism evidence="2">
    <name type="scientific">Neisseria meningitidis alpha522</name>
    <dbReference type="NCBI Taxonomy" id="996307"/>
    <lineage>
        <taxon>Bacteria</taxon>
        <taxon>Pseudomonadati</taxon>
        <taxon>Pseudomonadota</taxon>
        <taxon>Betaproteobacteria</taxon>
        <taxon>Neisseriales</taxon>
        <taxon>Neisseriaceae</taxon>
        <taxon>Neisseria</taxon>
    </lineage>
</organism>
<sequence>MTKGRLKNSFDKDAVAKEIDLQREVTQAFGKTPPKPQRPLPTNSAIPEVTDGIRQPEPCRRPNCKTNPTQKTARKIWTAVQTGCPV</sequence>
<evidence type="ECO:0000313" key="2">
    <source>
        <dbReference type="EMBL" id="CCA44280.1"/>
    </source>
</evidence>
<feature type="region of interest" description="Disordered" evidence="1">
    <location>
        <begin position="29"/>
        <end position="71"/>
    </location>
</feature>
<protein>
    <submittedName>
        <fullName evidence="2">Uncharacterized protein</fullName>
    </submittedName>
</protein>
<name>I4E4L4_NEIME</name>
<accession>I4E4L4</accession>
<reference evidence="2" key="1">
    <citation type="submission" date="2011-03" db="EMBL/GenBank/DDBJ databases">
        <title>Draft genome of Neisseria meningitidis strain alpha522.</title>
        <authorList>
            <person name="Schoen C."/>
            <person name="Blom J."/>
        </authorList>
    </citation>
    <scope>NUCLEOTIDE SEQUENCE</scope>
    <source>
        <strain evidence="2">Alpha522</strain>
    </source>
</reference>
<proteinExistence type="predicted"/>
<dbReference type="AlphaFoldDB" id="I4E4L4"/>
<evidence type="ECO:0000256" key="1">
    <source>
        <dbReference type="SAM" id="MobiDB-lite"/>
    </source>
</evidence>
<gene>
    <name evidence="2" type="ORF">NMALPHA522_0739</name>
</gene>